<proteinExistence type="predicted"/>
<accession>B9RK27</accession>
<keyword evidence="3" id="KW-1185">Reference proteome</keyword>
<sequence length="60" mass="6856">MFFSYLHQASEGENRGVPKSAGKGDVGLSDWFTRGELLKFWRVSGSFKVERYPRGVWTPC</sequence>
<dbReference type="Proteomes" id="UP000008311">
    <property type="component" value="Unassembled WGS sequence"/>
</dbReference>
<gene>
    <name evidence="2" type="ORF">RCOM_1046020</name>
</gene>
<reference evidence="3" key="1">
    <citation type="journal article" date="2010" name="Nat. Biotechnol.">
        <title>Draft genome sequence of the oilseed species Ricinus communis.</title>
        <authorList>
            <person name="Chan A.P."/>
            <person name="Crabtree J."/>
            <person name="Zhao Q."/>
            <person name="Lorenzi H."/>
            <person name="Orvis J."/>
            <person name="Puiu D."/>
            <person name="Melake-Berhan A."/>
            <person name="Jones K.M."/>
            <person name="Redman J."/>
            <person name="Chen G."/>
            <person name="Cahoon E.B."/>
            <person name="Gedil M."/>
            <person name="Stanke M."/>
            <person name="Haas B.J."/>
            <person name="Wortman J.R."/>
            <person name="Fraser-Liggett C.M."/>
            <person name="Ravel J."/>
            <person name="Rabinowicz P.D."/>
        </authorList>
    </citation>
    <scope>NUCLEOTIDE SEQUENCE [LARGE SCALE GENOMIC DNA]</scope>
    <source>
        <strain evidence="3">cv. Hale</strain>
    </source>
</reference>
<evidence type="ECO:0000256" key="1">
    <source>
        <dbReference type="SAM" id="MobiDB-lite"/>
    </source>
</evidence>
<dbReference type="AlphaFoldDB" id="B9RK27"/>
<evidence type="ECO:0000313" key="2">
    <source>
        <dbReference type="EMBL" id="EEF48025.1"/>
    </source>
</evidence>
<evidence type="ECO:0000313" key="3">
    <source>
        <dbReference type="Proteomes" id="UP000008311"/>
    </source>
</evidence>
<feature type="region of interest" description="Disordered" evidence="1">
    <location>
        <begin position="1"/>
        <end position="21"/>
    </location>
</feature>
<dbReference type="InParanoid" id="B9RK27"/>
<protein>
    <submittedName>
        <fullName evidence="2">Uncharacterized protein</fullName>
    </submittedName>
</protein>
<dbReference type="EMBL" id="EQ973784">
    <property type="protein sequence ID" value="EEF48025.1"/>
    <property type="molecule type" value="Genomic_DNA"/>
</dbReference>
<organism evidence="2 3">
    <name type="scientific">Ricinus communis</name>
    <name type="common">Castor bean</name>
    <dbReference type="NCBI Taxonomy" id="3988"/>
    <lineage>
        <taxon>Eukaryota</taxon>
        <taxon>Viridiplantae</taxon>
        <taxon>Streptophyta</taxon>
        <taxon>Embryophyta</taxon>
        <taxon>Tracheophyta</taxon>
        <taxon>Spermatophyta</taxon>
        <taxon>Magnoliopsida</taxon>
        <taxon>eudicotyledons</taxon>
        <taxon>Gunneridae</taxon>
        <taxon>Pentapetalae</taxon>
        <taxon>rosids</taxon>
        <taxon>fabids</taxon>
        <taxon>Malpighiales</taxon>
        <taxon>Euphorbiaceae</taxon>
        <taxon>Acalyphoideae</taxon>
        <taxon>Acalypheae</taxon>
        <taxon>Ricinus</taxon>
    </lineage>
</organism>
<name>B9RK27_RICCO</name>